<gene>
    <name evidence="1" type="ORF">NQ317_015308</name>
</gene>
<keyword evidence="2" id="KW-1185">Reference proteome</keyword>
<name>A0ABQ9ISU4_9CUCU</name>
<dbReference type="PANTHER" id="PTHR45761:SF1">
    <property type="entry name" value="EXTENDED SYNAPTOTAGMIN-LIKE PROTEIN 2, ISOFORM C"/>
    <property type="match status" value="1"/>
</dbReference>
<proteinExistence type="predicted"/>
<reference evidence="1" key="1">
    <citation type="journal article" date="2023" name="Insect Mol. Biol.">
        <title>Genome sequencing provides insights into the evolution of gene families encoding plant cell wall-degrading enzymes in longhorned beetles.</title>
        <authorList>
            <person name="Shin N.R."/>
            <person name="Okamura Y."/>
            <person name="Kirsch R."/>
            <person name="Pauchet Y."/>
        </authorList>
    </citation>
    <scope>NUCLEOTIDE SEQUENCE</scope>
    <source>
        <strain evidence="1">MMC_N1</strain>
    </source>
</reference>
<dbReference type="Gene3D" id="2.60.40.150">
    <property type="entry name" value="C2 domain"/>
    <property type="match status" value="1"/>
</dbReference>
<accession>A0ABQ9ISU4</accession>
<dbReference type="PANTHER" id="PTHR45761">
    <property type="entry name" value="EXTENDED SYNAPTOTAGMIN-LIKE PROTEIN 2, ISOFORM C"/>
    <property type="match status" value="1"/>
</dbReference>
<dbReference type="InterPro" id="IPR035892">
    <property type="entry name" value="C2_domain_sf"/>
</dbReference>
<sequence>MILMIGIVDVHSVIKEGETDKWFQLDNAKHGRIHLRFTWLGLSAEFGSLDAAIHESKQLKVADISTTLLTVYVDSAHNLMPILDNT</sequence>
<evidence type="ECO:0000313" key="2">
    <source>
        <dbReference type="Proteomes" id="UP001162164"/>
    </source>
</evidence>
<dbReference type="EMBL" id="JAPWTJ010002776">
    <property type="protein sequence ID" value="KAJ8964463.1"/>
    <property type="molecule type" value="Genomic_DNA"/>
</dbReference>
<comment type="caution">
    <text evidence="1">The sequence shown here is derived from an EMBL/GenBank/DDBJ whole genome shotgun (WGS) entry which is preliminary data.</text>
</comment>
<dbReference type="Proteomes" id="UP001162164">
    <property type="component" value="Unassembled WGS sequence"/>
</dbReference>
<protein>
    <submittedName>
        <fullName evidence="1">Uncharacterized protein</fullName>
    </submittedName>
</protein>
<organism evidence="1 2">
    <name type="scientific">Molorchus minor</name>
    <dbReference type="NCBI Taxonomy" id="1323400"/>
    <lineage>
        <taxon>Eukaryota</taxon>
        <taxon>Metazoa</taxon>
        <taxon>Ecdysozoa</taxon>
        <taxon>Arthropoda</taxon>
        <taxon>Hexapoda</taxon>
        <taxon>Insecta</taxon>
        <taxon>Pterygota</taxon>
        <taxon>Neoptera</taxon>
        <taxon>Endopterygota</taxon>
        <taxon>Coleoptera</taxon>
        <taxon>Polyphaga</taxon>
        <taxon>Cucujiformia</taxon>
        <taxon>Chrysomeloidea</taxon>
        <taxon>Cerambycidae</taxon>
        <taxon>Lamiinae</taxon>
        <taxon>Monochamini</taxon>
        <taxon>Molorchus</taxon>
    </lineage>
</organism>
<dbReference type="InterPro" id="IPR051634">
    <property type="entry name" value="Extended_Synaptotagmin"/>
</dbReference>
<evidence type="ECO:0000313" key="1">
    <source>
        <dbReference type="EMBL" id="KAJ8964463.1"/>
    </source>
</evidence>